<dbReference type="SMART" id="SM00448">
    <property type="entry name" value="REC"/>
    <property type="match status" value="1"/>
</dbReference>
<dbReference type="InterPro" id="IPR005467">
    <property type="entry name" value="His_kinase_dom"/>
</dbReference>
<dbReference type="Pfam" id="PF08447">
    <property type="entry name" value="PAS_3"/>
    <property type="match status" value="1"/>
</dbReference>
<accession>A0A2S6NLA5</accession>
<dbReference type="PROSITE" id="PS50109">
    <property type="entry name" value="HIS_KIN"/>
    <property type="match status" value="1"/>
</dbReference>
<dbReference type="CDD" id="cd00130">
    <property type="entry name" value="PAS"/>
    <property type="match status" value="1"/>
</dbReference>
<evidence type="ECO:0000259" key="15">
    <source>
        <dbReference type="PROSITE" id="PS50112"/>
    </source>
</evidence>
<feature type="domain" description="PAC" evidence="16">
    <location>
        <begin position="597"/>
        <end position="649"/>
    </location>
</feature>
<reference evidence="17 18" key="1">
    <citation type="journal article" date="2018" name="Arch. Microbiol.">
        <title>New insights into the metabolic potential of the phototrophic purple bacterium Rhodopila globiformis DSM 161(T) from its draft genome sequence and evidence for a vanadium-dependent nitrogenase.</title>
        <authorList>
            <person name="Imhoff J.F."/>
            <person name="Rahn T."/>
            <person name="Kunzel S."/>
            <person name="Neulinger S.C."/>
        </authorList>
    </citation>
    <scope>NUCLEOTIDE SEQUENCE [LARGE SCALE GENOMIC DNA]</scope>
    <source>
        <strain evidence="17 18">DSM 161</strain>
    </source>
</reference>
<dbReference type="SUPFAM" id="SSF55785">
    <property type="entry name" value="PYP-like sensor domain (PAS domain)"/>
    <property type="match status" value="3"/>
</dbReference>
<evidence type="ECO:0000256" key="5">
    <source>
        <dbReference type="ARBA" id="ARBA00022741"/>
    </source>
</evidence>
<dbReference type="Pfam" id="PF08448">
    <property type="entry name" value="PAS_4"/>
    <property type="match status" value="1"/>
</dbReference>
<dbReference type="SUPFAM" id="SSF52172">
    <property type="entry name" value="CheY-like"/>
    <property type="match status" value="1"/>
</dbReference>
<dbReference type="InterPro" id="IPR003661">
    <property type="entry name" value="HisK_dim/P_dom"/>
</dbReference>
<feature type="domain" description="PAC" evidence="16">
    <location>
        <begin position="735"/>
        <end position="787"/>
    </location>
</feature>
<evidence type="ECO:0000259" key="13">
    <source>
        <dbReference type="PROSITE" id="PS50109"/>
    </source>
</evidence>
<dbReference type="SMART" id="SM00086">
    <property type="entry name" value="PAC"/>
    <property type="match status" value="2"/>
</dbReference>
<dbReference type="Pfam" id="PF00072">
    <property type="entry name" value="Response_reg"/>
    <property type="match status" value="1"/>
</dbReference>
<dbReference type="InterPro" id="IPR013655">
    <property type="entry name" value="PAS_fold_3"/>
</dbReference>
<keyword evidence="8" id="KW-0902">Two-component regulatory system</keyword>
<dbReference type="InterPro" id="IPR000700">
    <property type="entry name" value="PAS-assoc_C"/>
</dbReference>
<dbReference type="Proteomes" id="UP000239724">
    <property type="component" value="Unassembled WGS sequence"/>
</dbReference>
<keyword evidence="5" id="KW-0547">Nucleotide-binding</keyword>
<dbReference type="InterPro" id="IPR035965">
    <property type="entry name" value="PAS-like_dom_sf"/>
</dbReference>
<keyword evidence="6" id="KW-0418">Kinase</keyword>
<keyword evidence="4" id="KW-0808">Transferase</keyword>
<keyword evidence="12" id="KW-0812">Transmembrane</keyword>
<comment type="catalytic activity">
    <reaction evidence="1">
        <text>ATP + protein L-histidine = ADP + protein N-phospho-L-histidine.</text>
        <dbReference type="EC" id="2.7.13.3"/>
    </reaction>
</comment>
<protein>
    <recommendedName>
        <fullName evidence="2">histidine kinase</fullName>
        <ecNumber evidence="2">2.7.13.3</ecNumber>
    </recommendedName>
</protein>
<dbReference type="GO" id="GO:0000155">
    <property type="term" value="F:phosphorelay sensor kinase activity"/>
    <property type="evidence" value="ECO:0007669"/>
    <property type="project" value="InterPro"/>
</dbReference>
<evidence type="ECO:0000256" key="3">
    <source>
        <dbReference type="ARBA" id="ARBA00022553"/>
    </source>
</evidence>
<dbReference type="Gene3D" id="1.10.287.130">
    <property type="match status" value="1"/>
</dbReference>
<feature type="domain" description="Histidine kinase" evidence="13">
    <location>
        <begin position="825"/>
        <end position="1047"/>
    </location>
</feature>
<dbReference type="InterPro" id="IPR000014">
    <property type="entry name" value="PAS"/>
</dbReference>
<dbReference type="Gene3D" id="3.40.50.2300">
    <property type="match status" value="1"/>
</dbReference>
<feature type="domain" description="PAS" evidence="15">
    <location>
        <begin position="398"/>
        <end position="441"/>
    </location>
</feature>
<dbReference type="Pfam" id="PF02518">
    <property type="entry name" value="HATPase_c"/>
    <property type="match status" value="1"/>
</dbReference>
<evidence type="ECO:0000256" key="9">
    <source>
        <dbReference type="PROSITE-ProRule" id="PRU00169"/>
    </source>
</evidence>
<evidence type="ECO:0000256" key="10">
    <source>
        <dbReference type="SAM" id="Coils"/>
    </source>
</evidence>
<dbReference type="PRINTS" id="PR00344">
    <property type="entry name" value="BCTRLSENSOR"/>
</dbReference>
<dbReference type="GO" id="GO:0005524">
    <property type="term" value="F:ATP binding"/>
    <property type="evidence" value="ECO:0007669"/>
    <property type="project" value="UniProtKB-KW"/>
</dbReference>
<dbReference type="SUPFAM" id="SSF55874">
    <property type="entry name" value="ATPase domain of HSP90 chaperone/DNA topoisomerase II/histidine kinase"/>
    <property type="match status" value="1"/>
</dbReference>
<dbReference type="Gene3D" id="2.10.70.100">
    <property type="match status" value="1"/>
</dbReference>
<evidence type="ECO:0000256" key="2">
    <source>
        <dbReference type="ARBA" id="ARBA00012438"/>
    </source>
</evidence>
<feature type="transmembrane region" description="Helical" evidence="12">
    <location>
        <begin position="60"/>
        <end position="81"/>
    </location>
</feature>
<feature type="coiled-coil region" evidence="10">
    <location>
        <begin position="775"/>
        <end position="809"/>
    </location>
</feature>
<dbReference type="AlphaFoldDB" id="A0A2S6NLA5"/>
<evidence type="ECO:0000259" key="16">
    <source>
        <dbReference type="PROSITE" id="PS50113"/>
    </source>
</evidence>
<dbReference type="PANTHER" id="PTHR43065:SF46">
    <property type="entry name" value="C4-DICARBOXYLATE TRANSPORT SENSOR PROTEIN DCTB"/>
    <property type="match status" value="1"/>
</dbReference>
<dbReference type="InterPro" id="IPR001789">
    <property type="entry name" value="Sig_transdc_resp-reg_receiver"/>
</dbReference>
<evidence type="ECO:0000256" key="7">
    <source>
        <dbReference type="ARBA" id="ARBA00022840"/>
    </source>
</evidence>
<dbReference type="PANTHER" id="PTHR43065">
    <property type="entry name" value="SENSOR HISTIDINE KINASE"/>
    <property type="match status" value="1"/>
</dbReference>
<evidence type="ECO:0000256" key="1">
    <source>
        <dbReference type="ARBA" id="ARBA00000085"/>
    </source>
</evidence>
<evidence type="ECO:0000256" key="12">
    <source>
        <dbReference type="SAM" id="Phobius"/>
    </source>
</evidence>
<feature type="modified residue" description="4-aspartylphosphate" evidence="9">
    <location>
        <position position="1118"/>
    </location>
</feature>
<dbReference type="Pfam" id="PF13188">
    <property type="entry name" value="PAS_8"/>
    <property type="match status" value="1"/>
</dbReference>
<dbReference type="CDD" id="cd18774">
    <property type="entry name" value="PDC2_HK_sensor"/>
    <property type="match status" value="1"/>
</dbReference>
<dbReference type="NCBIfam" id="TIGR00229">
    <property type="entry name" value="sensory_box"/>
    <property type="match status" value="2"/>
</dbReference>
<dbReference type="InterPro" id="IPR001610">
    <property type="entry name" value="PAC"/>
</dbReference>
<dbReference type="PROSITE" id="PS50112">
    <property type="entry name" value="PAS"/>
    <property type="match status" value="1"/>
</dbReference>
<dbReference type="InterPro" id="IPR011006">
    <property type="entry name" value="CheY-like_superfamily"/>
</dbReference>
<dbReference type="PROSITE" id="PS50110">
    <property type="entry name" value="RESPONSE_REGULATORY"/>
    <property type="match status" value="1"/>
</dbReference>
<feature type="domain" description="Response regulatory" evidence="14">
    <location>
        <begin position="1068"/>
        <end position="1185"/>
    </location>
</feature>
<dbReference type="SMART" id="SM00091">
    <property type="entry name" value="PAS"/>
    <property type="match status" value="2"/>
</dbReference>
<gene>
    <name evidence="17" type="ORF">CCS01_06300</name>
</gene>
<organism evidence="17 18">
    <name type="scientific">Rhodopila globiformis</name>
    <name type="common">Rhodopseudomonas globiformis</name>
    <dbReference type="NCBI Taxonomy" id="1071"/>
    <lineage>
        <taxon>Bacteria</taxon>
        <taxon>Pseudomonadati</taxon>
        <taxon>Pseudomonadota</taxon>
        <taxon>Alphaproteobacteria</taxon>
        <taxon>Acetobacterales</taxon>
        <taxon>Acetobacteraceae</taxon>
        <taxon>Rhodopila</taxon>
    </lineage>
</organism>
<dbReference type="PROSITE" id="PS50113">
    <property type="entry name" value="PAC"/>
    <property type="match status" value="2"/>
</dbReference>
<dbReference type="InterPro" id="IPR036097">
    <property type="entry name" value="HisK_dim/P_sf"/>
</dbReference>
<keyword evidence="12" id="KW-0472">Membrane</keyword>
<evidence type="ECO:0000256" key="4">
    <source>
        <dbReference type="ARBA" id="ARBA00022679"/>
    </source>
</evidence>
<evidence type="ECO:0000313" key="18">
    <source>
        <dbReference type="Proteomes" id="UP000239724"/>
    </source>
</evidence>
<evidence type="ECO:0000256" key="6">
    <source>
        <dbReference type="ARBA" id="ARBA00022777"/>
    </source>
</evidence>
<keyword evidence="12" id="KW-1133">Transmembrane helix</keyword>
<dbReference type="SMART" id="SM00387">
    <property type="entry name" value="HATPase_c"/>
    <property type="match status" value="1"/>
</dbReference>
<dbReference type="Gene3D" id="3.30.450.20">
    <property type="entry name" value="PAS domain"/>
    <property type="match status" value="3"/>
</dbReference>
<feature type="region of interest" description="Disordered" evidence="11">
    <location>
        <begin position="1"/>
        <end position="23"/>
    </location>
</feature>
<keyword evidence="7" id="KW-0067">ATP-binding</keyword>
<dbReference type="InterPro" id="IPR013656">
    <property type="entry name" value="PAS_4"/>
</dbReference>
<keyword evidence="10" id="KW-0175">Coiled coil</keyword>
<dbReference type="EC" id="2.7.13.3" evidence="2"/>
<proteinExistence type="predicted"/>
<dbReference type="SMART" id="SM00388">
    <property type="entry name" value="HisKA"/>
    <property type="match status" value="1"/>
</dbReference>
<dbReference type="EMBL" id="NHRY01000065">
    <property type="protein sequence ID" value="PPQ35910.1"/>
    <property type="molecule type" value="Genomic_DNA"/>
</dbReference>
<sequence>MRSQNGTGRRNHVAVTGMQPAQGIELTRQDQEPGVSISGPPPAEALCALGRPAVSLRSRLLLLVVASILPLVGLGMAREYWNYLAQRQQASESLQTTARGLAVAVERDIQSRIVALEALATSPALQPGGLARFDAQAEAFLASQPPGTRLGLSGPDAGPIRLYGKPAHAAAARPEDVARLFVTGRPLVTGLHGGDEPGQAGFSVAVPVFDGARVAYDLSMRLPPAALAALIEGQHLPPRTIATVIDASGVVVARVPDPAGRFIGSRVVSGLWAAMQASPDGLSVARTLEGTPVLVAFTRIAPFGWSVAAGAPEDVLFAPMRAAMVHIALAGLAVLAAALILARLAARHITRPIERLRQIAADGLLPPSTGLPETDTVARALLAASAERRESARALAESEQRFRALFERSSSGTILLDPDTTEIIDANEAAAAIVGYSVEDFRHCRITEFRLSRTVEEIRETCRAVAAGQTLRYETQLTGRKGPRDLLVAAGPLVVSGRTVVLLNQMDVTDLRKAEAGLRINEERLELARQGASLGIWDWDIVSGALTWSDHNWYLHGLEPRPGGLTPQDWQRTVHPADLPRALGELRTAIVTPGYACAVEYNVVLPDGSLRRLLSRSQVVRGPDGHAIRMVGINMDVTARYEAEMARDRLIAMLETERSRLADIIEALPIGVGIVDRSGGLMLSNPIMQSLVGSTVPSLDRAKAERWVACHPDGRRMASADYPVQRALRGETVLPGVEFLYRGEDGKETWISVGALPLRWENGQVQEALAILQDIDAEKRLIDLQQQANARLEQRVQAEIAARQDAQQRAAHAERMQALGQIAGGIAHDFNNVLQAVTGGATLVEGRPNDPERVARYARMILDAARRGAAITSRLLAFSRRGDLRAESLDAGRLLRDMAEVLTHTLGGSVTCAVDVPPGLPPLLADRGQLETVLVNLATNARDAMPSGGTLTMSAAAEVIGDAPPHAVSLRPGRYIRIAVADTGSGMDEAVLARVTEPFFTTKGTGQGTGLGLAMAKGFVEQSGGGLFIDSVVGQGTRIVLWLPQASTGPALAPAPAPEAAAGPRRPRVLLVDDDPIVREVLAASLDDAGYRVTQATSGPEAMAALAAAERTDVIVSDLTMPGMDGVTLIRKAQEQRPDLPAVLLTGYAGGGAALAIGGAVTGAFTLLRKPVAGPQLVDRINALLASAHVAAGV</sequence>
<evidence type="ECO:0000256" key="11">
    <source>
        <dbReference type="SAM" id="MobiDB-lite"/>
    </source>
</evidence>
<dbReference type="InterPro" id="IPR036890">
    <property type="entry name" value="HATPase_C_sf"/>
</dbReference>
<dbReference type="InterPro" id="IPR003594">
    <property type="entry name" value="HATPase_dom"/>
</dbReference>
<dbReference type="InterPro" id="IPR004358">
    <property type="entry name" value="Sig_transdc_His_kin-like_C"/>
</dbReference>
<keyword evidence="3 9" id="KW-0597">Phosphoprotein</keyword>
<evidence type="ECO:0000313" key="17">
    <source>
        <dbReference type="EMBL" id="PPQ35910.1"/>
    </source>
</evidence>
<comment type="caution">
    <text evidence="17">The sequence shown here is derived from an EMBL/GenBank/DDBJ whole genome shotgun (WGS) entry which is preliminary data.</text>
</comment>
<dbReference type="Gene3D" id="3.30.565.10">
    <property type="entry name" value="Histidine kinase-like ATPase, C-terminal domain"/>
    <property type="match status" value="1"/>
</dbReference>
<evidence type="ECO:0000259" key="14">
    <source>
        <dbReference type="PROSITE" id="PS50110"/>
    </source>
</evidence>
<keyword evidence="18" id="KW-1185">Reference proteome</keyword>
<dbReference type="SUPFAM" id="SSF47384">
    <property type="entry name" value="Homodimeric domain of signal transducing histidine kinase"/>
    <property type="match status" value="1"/>
</dbReference>
<name>A0A2S6NLA5_RHOGL</name>
<evidence type="ECO:0000256" key="8">
    <source>
        <dbReference type="ARBA" id="ARBA00023012"/>
    </source>
</evidence>